<dbReference type="PANTHER" id="PTHR11562:SF17">
    <property type="entry name" value="RE54080P-RELATED"/>
    <property type="match status" value="1"/>
</dbReference>
<evidence type="ECO:0000259" key="12">
    <source>
        <dbReference type="Pfam" id="PF16916"/>
    </source>
</evidence>
<evidence type="ECO:0000259" key="10">
    <source>
        <dbReference type="Pfam" id="PF01545"/>
    </source>
</evidence>
<evidence type="ECO:0000256" key="4">
    <source>
        <dbReference type="ARBA" id="ARBA00022692"/>
    </source>
</evidence>
<dbReference type="Gene3D" id="1.20.1510.10">
    <property type="entry name" value="Cation efflux protein transmembrane domain"/>
    <property type="match status" value="1"/>
</dbReference>
<keyword evidence="3" id="KW-0813">Transport</keyword>
<dbReference type="PANTHER" id="PTHR11562">
    <property type="entry name" value="CATION EFFLUX PROTEIN/ ZINC TRANSPORTER"/>
    <property type="match status" value="1"/>
</dbReference>
<dbReference type="Proteomes" id="UP000886355">
    <property type="component" value="Unassembled WGS sequence"/>
</dbReference>
<dbReference type="Pfam" id="PF01545">
    <property type="entry name" value="Cation_efflux"/>
    <property type="match status" value="1"/>
</dbReference>
<organism evidence="13">
    <name type="scientific">Thermodesulforhabdus norvegica</name>
    <dbReference type="NCBI Taxonomy" id="39841"/>
    <lineage>
        <taxon>Bacteria</taxon>
        <taxon>Pseudomonadati</taxon>
        <taxon>Thermodesulfobacteriota</taxon>
        <taxon>Syntrophobacteria</taxon>
        <taxon>Syntrophobacterales</taxon>
        <taxon>Thermodesulforhabdaceae</taxon>
        <taxon>Thermodesulforhabdus</taxon>
    </lineage>
</organism>
<dbReference type="UniPathway" id="UPA00895"/>
<feature type="transmembrane region" description="Helical" evidence="9">
    <location>
        <begin position="98"/>
        <end position="116"/>
    </location>
</feature>
<evidence type="ECO:0000256" key="1">
    <source>
        <dbReference type="ARBA" id="ARBA00004141"/>
    </source>
</evidence>
<gene>
    <name evidence="13" type="ORF">ENG14_05805</name>
</gene>
<dbReference type="InterPro" id="IPR058533">
    <property type="entry name" value="Cation_efflux_TM"/>
</dbReference>
<feature type="domain" description="Cation efflux protein transmembrane" evidence="10">
    <location>
        <begin position="31"/>
        <end position="222"/>
    </location>
</feature>
<dbReference type="GO" id="GO:0005886">
    <property type="term" value="C:plasma membrane"/>
    <property type="evidence" value="ECO:0007669"/>
    <property type="project" value="TreeGrafter"/>
</dbReference>
<dbReference type="InterPro" id="IPR027470">
    <property type="entry name" value="Cation_efflux_CTD"/>
</dbReference>
<evidence type="ECO:0000256" key="9">
    <source>
        <dbReference type="SAM" id="Phobius"/>
    </source>
</evidence>
<feature type="transmembrane region" description="Helical" evidence="9">
    <location>
        <begin position="345"/>
        <end position="366"/>
    </location>
</feature>
<evidence type="ECO:0000256" key="6">
    <source>
        <dbReference type="ARBA" id="ARBA00022989"/>
    </source>
</evidence>
<keyword evidence="5" id="KW-0864">Zinc transport</keyword>
<feature type="transmembrane region" description="Helical" evidence="9">
    <location>
        <begin position="386"/>
        <end position="407"/>
    </location>
</feature>
<keyword evidence="6 9" id="KW-1133">Transmembrane helix</keyword>
<dbReference type="InterPro" id="IPR027469">
    <property type="entry name" value="Cation_efflux_TMD_sf"/>
</dbReference>
<reference evidence="13" key="1">
    <citation type="journal article" date="2020" name="mSystems">
        <title>Genome- and Community-Level Interaction Insights into Carbon Utilization and Element Cycling Functions of Hydrothermarchaeota in Hydrothermal Sediment.</title>
        <authorList>
            <person name="Zhou Z."/>
            <person name="Liu Y."/>
            <person name="Xu W."/>
            <person name="Pan J."/>
            <person name="Luo Z.H."/>
            <person name="Li M."/>
        </authorList>
    </citation>
    <scope>NUCLEOTIDE SEQUENCE [LARGE SCALE GENOMIC DNA]</scope>
    <source>
        <strain evidence="13">HyVt-19</strain>
    </source>
</reference>
<evidence type="ECO:0000256" key="2">
    <source>
        <dbReference type="ARBA" id="ARBA00008873"/>
    </source>
</evidence>
<dbReference type="InterPro" id="IPR002524">
    <property type="entry name" value="Cation_efflux"/>
</dbReference>
<dbReference type="EMBL" id="DQZW01000273">
    <property type="protein sequence ID" value="HDL90400.1"/>
    <property type="molecule type" value="Genomic_DNA"/>
</dbReference>
<name>A0A7C1B172_9BACT</name>
<evidence type="ECO:0000256" key="8">
    <source>
        <dbReference type="ARBA" id="ARBA00023136"/>
    </source>
</evidence>
<feature type="domain" description="Methylamine utilisation protein MauE" evidence="11">
    <location>
        <begin position="344"/>
        <end position="474"/>
    </location>
</feature>
<keyword evidence="7" id="KW-0406">Ion transport</keyword>
<feature type="domain" description="Cation efflux protein cytoplasmic" evidence="12">
    <location>
        <begin position="226"/>
        <end position="301"/>
    </location>
</feature>
<evidence type="ECO:0000259" key="11">
    <source>
        <dbReference type="Pfam" id="PF07291"/>
    </source>
</evidence>
<comment type="similarity">
    <text evidence="2">Belongs to the cation diffusion facilitator (CDF) transporter (TC 2.A.4) family. SLC30A subfamily.</text>
</comment>
<feature type="transmembrane region" description="Helical" evidence="9">
    <location>
        <begin position="191"/>
        <end position="214"/>
    </location>
</feature>
<dbReference type="NCBIfam" id="TIGR01297">
    <property type="entry name" value="CDF"/>
    <property type="match status" value="1"/>
</dbReference>
<evidence type="ECO:0000256" key="5">
    <source>
        <dbReference type="ARBA" id="ARBA00022906"/>
    </source>
</evidence>
<feature type="transmembrane region" description="Helical" evidence="9">
    <location>
        <begin position="128"/>
        <end position="153"/>
    </location>
</feature>
<feature type="transmembrane region" description="Helical" evidence="9">
    <location>
        <begin position="414"/>
        <end position="434"/>
    </location>
</feature>
<sequence>MTVKPKETHNHYLHHHTQLEATTLSDDKRTIFAVIIINLVIPVVQVIGGLFANSMAIISDAVHNFSDFTSLIIAYIALTLASKKATPTYTFGFRRAEVIAAFANVFLLLGVCTVIVKEAIRHFLSGGAVVAPTVIALAVVGIVGNGLCAWLLHRRSQSSLNIRSAFLHMLADFLTSIAVCLEGIVLLFRPWYWLDVVLSFAIVGFILKNCWGIVSDAIHILMNAAPKHIDLTKVKRILEKLPGVEDVHDLHAWSISSSSTGFSCHIVVPDCPLSELEKLKDKIQEILFDRFQVDHPVIQFETTGCGKCSLICSDVCENGKHIKEIDLGNSSMEPQTPTQKWLKRYALVTVRLLFGSIFIYASISKILHPKEFALVVYNYGLLPDKLVNLVAIVLPWIECLCGLAIALGILHRGALLVVNALLVIFTGAILANIARGMDITCGCFEAELSQASRLSMWLDVLRDIMLLIVGIMLFMVYYARNRKK</sequence>
<evidence type="ECO:0000256" key="3">
    <source>
        <dbReference type="ARBA" id="ARBA00022448"/>
    </source>
</evidence>
<feature type="transmembrane region" description="Helical" evidence="9">
    <location>
        <begin position="165"/>
        <end position="185"/>
    </location>
</feature>
<proteinExistence type="inferred from homology"/>
<keyword evidence="4 9" id="KW-0812">Transmembrane</keyword>
<dbReference type="Pfam" id="PF07291">
    <property type="entry name" value="MauE"/>
    <property type="match status" value="1"/>
</dbReference>
<accession>A0A7C1B172</accession>
<evidence type="ECO:0000256" key="7">
    <source>
        <dbReference type="ARBA" id="ARBA00023065"/>
    </source>
</evidence>
<dbReference type="AlphaFoldDB" id="A0A7C1B172"/>
<dbReference type="Pfam" id="PF16916">
    <property type="entry name" value="ZT_dimer"/>
    <property type="match status" value="1"/>
</dbReference>
<keyword evidence="8 9" id="KW-0472">Membrane</keyword>
<dbReference type="SUPFAM" id="SSF161111">
    <property type="entry name" value="Cation efflux protein transmembrane domain-like"/>
    <property type="match status" value="1"/>
</dbReference>
<dbReference type="InterPro" id="IPR036837">
    <property type="entry name" value="Cation_efflux_CTD_sf"/>
</dbReference>
<comment type="caution">
    <text evidence="13">The sequence shown here is derived from an EMBL/GenBank/DDBJ whole genome shotgun (WGS) entry which is preliminary data.</text>
</comment>
<dbReference type="Gene3D" id="3.30.70.1350">
    <property type="entry name" value="Cation efflux protein, cytoplasmic domain"/>
    <property type="match status" value="1"/>
</dbReference>
<dbReference type="InterPro" id="IPR050681">
    <property type="entry name" value="CDF/SLC30A"/>
</dbReference>
<dbReference type="GO" id="GO:0030416">
    <property type="term" value="P:methylamine metabolic process"/>
    <property type="evidence" value="ECO:0007669"/>
    <property type="project" value="InterPro"/>
</dbReference>
<dbReference type="SUPFAM" id="SSF160240">
    <property type="entry name" value="Cation efflux protein cytoplasmic domain-like"/>
    <property type="match status" value="1"/>
</dbReference>
<comment type="subcellular location">
    <subcellularLocation>
        <location evidence="1">Membrane</location>
        <topology evidence="1">Multi-pass membrane protein</topology>
    </subcellularLocation>
</comment>
<dbReference type="GO" id="GO:0005385">
    <property type="term" value="F:zinc ion transmembrane transporter activity"/>
    <property type="evidence" value="ECO:0007669"/>
    <property type="project" value="TreeGrafter"/>
</dbReference>
<feature type="transmembrane region" description="Helical" evidence="9">
    <location>
        <begin position="31"/>
        <end position="56"/>
    </location>
</feature>
<feature type="transmembrane region" description="Helical" evidence="9">
    <location>
        <begin position="454"/>
        <end position="479"/>
    </location>
</feature>
<protein>
    <submittedName>
        <fullName evidence="13">Cation diffusion facilitator family transporter</fullName>
    </submittedName>
</protein>
<evidence type="ECO:0000313" key="13">
    <source>
        <dbReference type="EMBL" id="HDL90400.1"/>
    </source>
</evidence>
<keyword evidence="5" id="KW-0862">Zinc</keyword>
<dbReference type="InterPro" id="IPR009908">
    <property type="entry name" value="Methylamine_util_MauE"/>
</dbReference>